<accession>A0A1V0B3T4</accession>
<dbReference type="Proteomes" id="UP000243488">
    <property type="component" value="Chromosome"/>
</dbReference>
<dbReference type="AlphaFoldDB" id="A0A1V0B3T4"/>
<dbReference type="Pfam" id="PF20154">
    <property type="entry name" value="LNT_N"/>
    <property type="match status" value="1"/>
</dbReference>
<evidence type="ECO:0000256" key="9">
    <source>
        <dbReference type="HAMAP-Rule" id="MF_01148"/>
    </source>
</evidence>
<keyword evidence="8 9" id="KW-0012">Acyltransferase</keyword>
<dbReference type="UniPathway" id="UPA00666"/>
<comment type="function">
    <text evidence="9">Catalyzes the phospholipid dependent N-acylation of the N-terminal cysteine of apolipoprotein, the last step in lipoprotein maturation.</text>
</comment>
<dbReference type="InterPro" id="IPR003010">
    <property type="entry name" value="C-N_Hydrolase"/>
</dbReference>
<dbReference type="GO" id="GO:0005886">
    <property type="term" value="C:plasma membrane"/>
    <property type="evidence" value="ECO:0007669"/>
    <property type="project" value="UniProtKB-SubCell"/>
</dbReference>
<dbReference type="RefSeq" id="WP_080049404.1">
    <property type="nucleotide sequence ID" value="NZ_CP020100.1"/>
</dbReference>
<name>A0A1V0B3T4_9GAMM</name>
<evidence type="ECO:0000256" key="5">
    <source>
        <dbReference type="ARBA" id="ARBA00022692"/>
    </source>
</evidence>
<evidence type="ECO:0000256" key="3">
    <source>
        <dbReference type="ARBA" id="ARBA00022475"/>
    </source>
</evidence>
<feature type="transmembrane region" description="Helical" evidence="9">
    <location>
        <begin position="167"/>
        <end position="194"/>
    </location>
</feature>
<dbReference type="InterPro" id="IPR036526">
    <property type="entry name" value="C-N_Hydrolase_sf"/>
</dbReference>
<evidence type="ECO:0000256" key="6">
    <source>
        <dbReference type="ARBA" id="ARBA00022989"/>
    </source>
</evidence>
<feature type="transmembrane region" description="Helical" evidence="9">
    <location>
        <begin position="206"/>
        <end position="227"/>
    </location>
</feature>
<feature type="transmembrane region" description="Helical" evidence="9">
    <location>
        <begin position="46"/>
        <end position="62"/>
    </location>
</feature>
<feature type="transmembrane region" description="Helical" evidence="9">
    <location>
        <begin position="138"/>
        <end position="155"/>
    </location>
</feature>
<evidence type="ECO:0000256" key="1">
    <source>
        <dbReference type="ARBA" id="ARBA00004651"/>
    </source>
</evidence>
<comment type="catalytic activity">
    <reaction evidence="9">
        <text>N-terminal S-1,2-diacyl-sn-glyceryl-L-cysteinyl-[lipoprotein] + a glycerophospholipid = N-acyl-S-1,2-diacyl-sn-glyceryl-L-cysteinyl-[lipoprotein] + a 2-acyl-sn-glycero-3-phospholipid + H(+)</text>
        <dbReference type="Rhea" id="RHEA:48228"/>
        <dbReference type="Rhea" id="RHEA-COMP:14681"/>
        <dbReference type="Rhea" id="RHEA-COMP:14684"/>
        <dbReference type="ChEBI" id="CHEBI:15378"/>
        <dbReference type="ChEBI" id="CHEBI:136912"/>
        <dbReference type="ChEBI" id="CHEBI:140656"/>
        <dbReference type="ChEBI" id="CHEBI:140657"/>
        <dbReference type="ChEBI" id="CHEBI:140660"/>
        <dbReference type="EC" id="2.3.1.269"/>
    </reaction>
</comment>
<protein>
    <recommendedName>
        <fullName evidence="9">Apolipoprotein N-acyltransferase</fullName>
        <shortName evidence="9">ALP N-acyltransferase</shortName>
        <ecNumber evidence="9">2.3.1.269</ecNumber>
    </recommendedName>
</protein>
<evidence type="ECO:0000256" key="4">
    <source>
        <dbReference type="ARBA" id="ARBA00022679"/>
    </source>
</evidence>
<dbReference type="GO" id="GO:0042158">
    <property type="term" value="P:lipoprotein biosynthetic process"/>
    <property type="evidence" value="ECO:0007669"/>
    <property type="project" value="UniProtKB-UniRule"/>
</dbReference>
<keyword evidence="7 9" id="KW-0472">Membrane</keyword>
<dbReference type="EMBL" id="CP020100">
    <property type="protein sequence ID" value="AQZ94551.1"/>
    <property type="molecule type" value="Genomic_DNA"/>
</dbReference>
<comment type="similarity">
    <text evidence="2 9">Belongs to the CN hydrolase family. Apolipoprotein N-acyltransferase subfamily.</text>
</comment>
<feature type="transmembrane region" description="Helical" evidence="9">
    <location>
        <begin position="102"/>
        <end position="126"/>
    </location>
</feature>
<dbReference type="PANTHER" id="PTHR38686:SF1">
    <property type="entry name" value="APOLIPOPROTEIN N-ACYLTRANSFERASE"/>
    <property type="match status" value="1"/>
</dbReference>
<evidence type="ECO:0000313" key="11">
    <source>
        <dbReference type="EMBL" id="AQZ94551.1"/>
    </source>
</evidence>
<feature type="transmembrane region" description="Helical" evidence="9">
    <location>
        <begin position="69"/>
        <end position="90"/>
    </location>
</feature>
<feature type="domain" description="CN hydrolase" evidence="10">
    <location>
        <begin position="242"/>
        <end position="498"/>
    </location>
</feature>
<dbReference type="EC" id="2.3.1.269" evidence="9"/>
<dbReference type="KEGG" id="ppha:BVH74_07190"/>
<dbReference type="PROSITE" id="PS50263">
    <property type="entry name" value="CN_HYDROLASE"/>
    <property type="match status" value="1"/>
</dbReference>
<sequence length="545" mass="61725">MSSLEPTPGPVFELSRPVLRRRGVVWRFLLSGLSAVLLFLPWLYPQLFWLAWLGWIPLLWALDDSRPGLALLLGWFAGTLYFAGTCYWMIDFAINLKGLSWLSSMGLAMLFWLYSGLLLGLAGLLYRYLSQQLPAWDVLNFPLAFVSLTVLYPALFETNFAETQTEFLLGLQGVAVFGAKGMDLAMLLFAVLVYRLWRPLPQYARLATRLQIGGWSLLAAWMLYGVLSLDLWDQRVEGWETRRIGLVQPNDPPSIEIPPPAPGFSREFPEEMAATARLQQAGAEWVVWPEARYKGWFELYSVREAWARQLSEWQLPLIFHDVERRWVNSRQVSFNSMVLLGADGEQQGFYRKMLRMPFGEYLPEFFQLPGLRHLSEFFLGEFLRPLRAGQSHSVFELDGMRIVPKICYEAAFPRFNAQAVGADSAGKLLLFVSQDNWFGETNQPFQHRAMSIVRAVENRVPMVHLINNGPSVAASPQGRVVAGTEAFTRAELLVDLPFSPVSGGSLFSRYPWLTESFLLAGLALLLLAAGLRRYRYGPCEASASN</sequence>
<dbReference type="CDD" id="cd07571">
    <property type="entry name" value="ALP_N-acyl_transferase"/>
    <property type="match status" value="1"/>
</dbReference>
<dbReference type="HAMAP" id="MF_01148">
    <property type="entry name" value="Lnt"/>
    <property type="match status" value="1"/>
</dbReference>
<reference evidence="11 12" key="1">
    <citation type="submission" date="2017-03" db="EMBL/GenBank/DDBJ databases">
        <title>Complete genome sequence of the novel DNRA strain Pseudomonas sp. S-6-2 isolated from Chinese polluted river sediment. Journal of Biotechnology.</title>
        <authorList>
            <person name="Li J."/>
            <person name="Xiang F."/>
            <person name="Wang L."/>
            <person name="Xi L."/>
            <person name="Liu J."/>
        </authorList>
    </citation>
    <scope>NUCLEOTIDE SEQUENCE [LARGE SCALE GENOMIC DNA]</scope>
    <source>
        <strain evidence="11 12">S-6-2</strain>
    </source>
</reference>
<evidence type="ECO:0000256" key="8">
    <source>
        <dbReference type="ARBA" id="ARBA00023315"/>
    </source>
</evidence>
<dbReference type="STRING" id="1931241.BVH74_07190"/>
<evidence type="ECO:0000256" key="2">
    <source>
        <dbReference type="ARBA" id="ARBA00010065"/>
    </source>
</evidence>
<dbReference type="SUPFAM" id="SSF56317">
    <property type="entry name" value="Carbon-nitrogen hydrolase"/>
    <property type="match status" value="1"/>
</dbReference>
<comment type="pathway">
    <text evidence="9">Protein modification; lipoprotein biosynthesis (N-acyl transfer).</text>
</comment>
<dbReference type="InterPro" id="IPR045378">
    <property type="entry name" value="LNT_N"/>
</dbReference>
<dbReference type="PANTHER" id="PTHR38686">
    <property type="entry name" value="APOLIPOPROTEIN N-ACYLTRANSFERASE"/>
    <property type="match status" value="1"/>
</dbReference>
<keyword evidence="5 9" id="KW-0812">Transmembrane</keyword>
<keyword evidence="6 9" id="KW-1133">Transmembrane helix</keyword>
<dbReference type="Pfam" id="PF00795">
    <property type="entry name" value="CN_hydrolase"/>
    <property type="match status" value="1"/>
</dbReference>
<dbReference type="InterPro" id="IPR004563">
    <property type="entry name" value="Apolipo_AcylTrfase"/>
</dbReference>
<dbReference type="GO" id="GO:0016410">
    <property type="term" value="F:N-acyltransferase activity"/>
    <property type="evidence" value="ECO:0007669"/>
    <property type="project" value="UniProtKB-UniRule"/>
</dbReference>
<evidence type="ECO:0000259" key="10">
    <source>
        <dbReference type="PROSITE" id="PS50263"/>
    </source>
</evidence>
<keyword evidence="11" id="KW-0449">Lipoprotein</keyword>
<keyword evidence="12" id="KW-1185">Reference proteome</keyword>
<organism evidence="11 12">
    <name type="scientific">Halopseudomonas phragmitis</name>
    <dbReference type="NCBI Taxonomy" id="1931241"/>
    <lineage>
        <taxon>Bacteria</taxon>
        <taxon>Pseudomonadati</taxon>
        <taxon>Pseudomonadota</taxon>
        <taxon>Gammaproteobacteria</taxon>
        <taxon>Pseudomonadales</taxon>
        <taxon>Pseudomonadaceae</taxon>
        <taxon>Halopseudomonas</taxon>
    </lineage>
</organism>
<keyword evidence="4 9" id="KW-0808">Transferase</keyword>
<evidence type="ECO:0000256" key="7">
    <source>
        <dbReference type="ARBA" id="ARBA00023136"/>
    </source>
</evidence>
<proteinExistence type="inferred from homology"/>
<comment type="subcellular location">
    <subcellularLocation>
        <location evidence="1 9">Cell membrane</location>
        <topology evidence="1 9">Multi-pass membrane protein</topology>
    </subcellularLocation>
</comment>
<dbReference type="NCBIfam" id="TIGR00546">
    <property type="entry name" value="lnt"/>
    <property type="match status" value="1"/>
</dbReference>
<gene>
    <name evidence="9" type="primary">lnt</name>
    <name evidence="11" type="ORF">BVH74_07190</name>
</gene>
<keyword evidence="3 9" id="KW-1003">Cell membrane</keyword>
<evidence type="ECO:0000313" key="12">
    <source>
        <dbReference type="Proteomes" id="UP000243488"/>
    </source>
</evidence>
<feature type="transmembrane region" description="Helical" evidence="9">
    <location>
        <begin position="510"/>
        <end position="531"/>
    </location>
</feature>
<dbReference type="Gene3D" id="3.60.110.10">
    <property type="entry name" value="Carbon-nitrogen hydrolase"/>
    <property type="match status" value="1"/>
</dbReference>